<feature type="domain" description="AB hydrolase-1" evidence="1">
    <location>
        <begin position="42"/>
        <end position="289"/>
    </location>
</feature>
<dbReference type="SUPFAM" id="SSF53474">
    <property type="entry name" value="alpha/beta-Hydrolases"/>
    <property type="match status" value="1"/>
</dbReference>
<dbReference type="EMBL" id="JARRAG010000002">
    <property type="protein sequence ID" value="MDG3006244.1"/>
    <property type="molecule type" value="Genomic_DNA"/>
</dbReference>
<dbReference type="PANTHER" id="PTHR43798:SF24">
    <property type="entry name" value="CIS-3-ALKYL-4-ALKYLOXETAN-2-ONE DECARBOXYLASE"/>
    <property type="match status" value="1"/>
</dbReference>
<dbReference type="InterPro" id="IPR000073">
    <property type="entry name" value="AB_hydrolase_1"/>
</dbReference>
<dbReference type="InterPro" id="IPR050266">
    <property type="entry name" value="AB_hydrolase_sf"/>
</dbReference>
<keyword evidence="2" id="KW-0378">Hydrolase</keyword>
<dbReference type="InterPro" id="IPR029058">
    <property type="entry name" value="AB_hydrolase_fold"/>
</dbReference>
<dbReference type="PRINTS" id="PR00412">
    <property type="entry name" value="EPOXHYDRLASE"/>
</dbReference>
<evidence type="ECO:0000259" key="1">
    <source>
        <dbReference type="Pfam" id="PF00561"/>
    </source>
</evidence>
<evidence type="ECO:0000313" key="2">
    <source>
        <dbReference type="EMBL" id="MDG3006244.1"/>
    </source>
</evidence>
<keyword evidence="3" id="KW-1185">Reference proteome</keyword>
<dbReference type="InterPro" id="IPR000639">
    <property type="entry name" value="Epox_hydrolase-like"/>
</dbReference>
<dbReference type="Gene3D" id="3.40.50.1820">
    <property type="entry name" value="alpha/beta hydrolase"/>
    <property type="match status" value="1"/>
</dbReference>
<dbReference type="GO" id="GO:0016787">
    <property type="term" value="F:hydrolase activity"/>
    <property type="evidence" value="ECO:0007669"/>
    <property type="project" value="UniProtKB-KW"/>
</dbReference>
<dbReference type="Proteomes" id="UP001216907">
    <property type="component" value="Unassembled WGS sequence"/>
</dbReference>
<organism evidence="2 3">
    <name type="scientific">Paludisphaera mucosa</name>
    <dbReference type="NCBI Taxonomy" id="3030827"/>
    <lineage>
        <taxon>Bacteria</taxon>
        <taxon>Pseudomonadati</taxon>
        <taxon>Planctomycetota</taxon>
        <taxon>Planctomycetia</taxon>
        <taxon>Isosphaerales</taxon>
        <taxon>Isosphaeraceae</taxon>
        <taxon>Paludisphaera</taxon>
    </lineage>
</organism>
<dbReference type="RefSeq" id="WP_277862544.1">
    <property type="nucleotide sequence ID" value="NZ_JARRAG010000002.1"/>
</dbReference>
<reference evidence="2 3" key="1">
    <citation type="submission" date="2023-03" db="EMBL/GenBank/DDBJ databases">
        <title>Paludisphaera mucosa sp. nov. a novel planctomycete from northern fen.</title>
        <authorList>
            <person name="Ivanova A."/>
        </authorList>
    </citation>
    <scope>NUCLEOTIDE SEQUENCE [LARGE SCALE GENOMIC DNA]</scope>
    <source>
        <strain evidence="2 3">Pla2</strain>
    </source>
</reference>
<dbReference type="PRINTS" id="PR00111">
    <property type="entry name" value="ABHYDROLASE"/>
</dbReference>
<dbReference type="Pfam" id="PF00561">
    <property type="entry name" value="Abhydrolase_1"/>
    <property type="match status" value="1"/>
</dbReference>
<dbReference type="PANTHER" id="PTHR43798">
    <property type="entry name" value="MONOACYLGLYCEROL LIPASE"/>
    <property type="match status" value="1"/>
</dbReference>
<gene>
    <name evidence="2" type="ORF">PZE19_20940</name>
</gene>
<proteinExistence type="predicted"/>
<name>A0ABT6FFG5_9BACT</name>
<protein>
    <submittedName>
        <fullName evidence="2">Alpha/beta fold hydrolase</fullName>
    </submittedName>
</protein>
<sequence>MTTTAALRTSSPELSAFLAAHPGRDWKRDGIRQHYLDEGHGPPVVMVHGNPTWSFYYRRLVEALSPTHRAIVPDHIGCGLSDKPDDSRYRYTLESRVDDLERLLDHLGVRERVSLVVHDWGGMIGTAYAARHPERIAKMVVMNTAGFHMPAAKSFPWALHVCRDTPLGAWTVRGLNAFARGTAWIGCKNERMPRSLRDAYAAPYDDWSNRIAIHRFVQDIPLRPGDRAYDLVSWVQDRLPLLAEVPMLLAWGMKDFVFDEPFLKEWERRFPAAEVHRYPNAGHYVLEDEAASLVPRIRDFLAGTGTRPTGGRADGSEG</sequence>
<comment type="caution">
    <text evidence="2">The sequence shown here is derived from an EMBL/GenBank/DDBJ whole genome shotgun (WGS) entry which is preliminary data.</text>
</comment>
<accession>A0ABT6FFG5</accession>
<evidence type="ECO:0000313" key="3">
    <source>
        <dbReference type="Proteomes" id="UP001216907"/>
    </source>
</evidence>